<dbReference type="CDD" id="cd08157">
    <property type="entry name" value="catalase_fungal"/>
    <property type="match status" value="1"/>
</dbReference>
<dbReference type="PIRSF" id="PIRSF038928">
    <property type="entry name" value="Catalase_clade1-3"/>
    <property type="match status" value="1"/>
</dbReference>
<keyword evidence="2" id="KW-0575">Peroxidase</keyword>
<dbReference type="GO" id="GO:0042542">
    <property type="term" value="P:response to hydrogen peroxide"/>
    <property type="evidence" value="ECO:0007669"/>
    <property type="project" value="TreeGrafter"/>
</dbReference>
<dbReference type="PROSITE" id="PS51402">
    <property type="entry name" value="CATALASE_3"/>
    <property type="match status" value="1"/>
</dbReference>
<evidence type="ECO:0000256" key="1">
    <source>
        <dbReference type="ARBA" id="ARBA00005329"/>
    </source>
</evidence>
<dbReference type="InterPro" id="IPR018028">
    <property type="entry name" value="Catalase"/>
</dbReference>
<dbReference type="PRINTS" id="PR00067">
    <property type="entry name" value="CATALASE"/>
</dbReference>
<comment type="cofactor">
    <cofactor evidence="10">
        <name>heme</name>
        <dbReference type="ChEBI" id="CHEBI:30413"/>
    </cofactor>
</comment>
<dbReference type="InterPro" id="IPR020835">
    <property type="entry name" value="Catalase_sf"/>
</dbReference>
<dbReference type="GO" id="GO:0046872">
    <property type="term" value="F:metal ion binding"/>
    <property type="evidence" value="ECO:0007669"/>
    <property type="project" value="UniProtKB-KW"/>
</dbReference>
<dbReference type="GO" id="GO:0020037">
    <property type="term" value="F:heme binding"/>
    <property type="evidence" value="ECO:0007669"/>
    <property type="project" value="InterPro"/>
</dbReference>
<keyword evidence="7" id="KW-0376">Hydrogen peroxide</keyword>
<reference evidence="12" key="1">
    <citation type="journal article" date="2023" name="Mol. Phylogenet. Evol.">
        <title>Genome-scale phylogeny and comparative genomics of the fungal order Sordariales.</title>
        <authorList>
            <person name="Hensen N."/>
            <person name="Bonometti L."/>
            <person name="Westerberg I."/>
            <person name="Brannstrom I.O."/>
            <person name="Guillou S."/>
            <person name="Cros-Aarteil S."/>
            <person name="Calhoun S."/>
            <person name="Haridas S."/>
            <person name="Kuo A."/>
            <person name="Mondo S."/>
            <person name="Pangilinan J."/>
            <person name="Riley R."/>
            <person name="LaButti K."/>
            <person name="Andreopoulos B."/>
            <person name="Lipzen A."/>
            <person name="Chen C."/>
            <person name="Yan M."/>
            <person name="Daum C."/>
            <person name="Ng V."/>
            <person name="Clum A."/>
            <person name="Steindorff A."/>
            <person name="Ohm R.A."/>
            <person name="Martin F."/>
            <person name="Silar P."/>
            <person name="Natvig D.O."/>
            <person name="Lalanne C."/>
            <person name="Gautier V."/>
            <person name="Ament-Velasquez S.L."/>
            <person name="Kruys A."/>
            <person name="Hutchinson M.I."/>
            <person name="Powell A.J."/>
            <person name="Barry K."/>
            <person name="Miller A.N."/>
            <person name="Grigoriev I.V."/>
            <person name="Debuchy R."/>
            <person name="Gladieux P."/>
            <person name="Hiltunen Thoren M."/>
            <person name="Johannesson H."/>
        </authorList>
    </citation>
    <scope>NUCLEOTIDE SEQUENCE</scope>
    <source>
        <strain evidence="12">CBS 232.78</strain>
    </source>
</reference>
<evidence type="ECO:0000256" key="7">
    <source>
        <dbReference type="ARBA" id="ARBA00023324"/>
    </source>
</evidence>
<dbReference type="PANTHER" id="PTHR11465:SF26">
    <property type="entry name" value="CATALASE 2"/>
    <property type="match status" value="1"/>
</dbReference>
<evidence type="ECO:0000256" key="5">
    <source>
        <dbReference type="ARBA" id="ARBA00023002"/>
    </source>
</evidence>
<keyword evidence="13" id="KW-1185">Reference proteome</keyword>
<proteinExistence type="inferred from homology"/>
<evidence type="ECO:0000256" key="4">
    <source>
        <dbReference type="ARBA" id="ARBA00022723"/>
    </source>
</evidence>
<sequence length="511" mass="56585">MGSVSTPSPVYTLAEGAPYADSTTAQRFSDGSPVKGLMLLQDTQLIETLAHFSRERIPERVVHARAVGGWGEFEVTHDISHLTTAKFLNGIGTKSKTLSRISTVGPERGSADTIRDVRGWSLKIFTEEGNQDFVFNDIPVFFIRDPIKFPSLNRSHKRHPATNITDSTMFWDFHNNNQEGIHALMLLFSDRGTPKSVRHVNGYSGHTYKLVSKDGSFNYVKFHFISNQGNDTLTAAEATRLAGEDPDNHTADLHNSIAAGNFPSWTLSIQVMTPQQAETYRWNIFDMTKVWPHADFPLQPVGKLTFNKNPDNYFADIEQAAFSPSTMVPGIAPTADPILQARMFAYPDAARYRLGVNYQQLPCNRAAAATVYSPYQRDGASTINGNYGGDPNYVRSALHPVSFAAASSSSNKNKNVFTLGKHETWALGSVAEYTSEVTDEDFVQARVFWKKVLGAQEGQQEHFVGNVAGHIASAREEVWEGAFDMFSRVTPDLGAAIRAAVLEEKVRKLQL</sequence>
<dbReference type="AlphaFoldDB" id="A0AAE0N269"/>
<dbReference type="SMART" id="SM01060">
    <property type="entry name" value="Catalase"/>
    <property type="match status" value="1"/>
</dbReference>
<name>A0AAE0N269_9PEZI</name>
<feature type="domain" description="Catalase core" evidence="11">
    <location>
        <begin position="12"/>
        <end position="402"/>
    </location>
</feature>
<comment type="similarity">
    <text evidence="1">Belongs to the catalase family.</text>
</comment>
<accession>A0AAE0N269</accession>
<keyword evidence="6 10" id="KW-0408">Iron</keyword>
<protein>
    <submittedName>
        <fullName evidence="12">Catalase-like domain-containing protein</fullName>
    </submittedName>
</protein>
<dbReference type="Proteomes" id="UP001285441">
    <property type="component" value="Unassembled WGS sequence"/>
</dbReference>
<evidence type="ECO:0000256" key="3">
    <source>
        <dbReference type="ARBA" id="ARBA00022617"/>
    </source>
</evidence>
<dbReference type="EMBL" id="JAULSW010000011">
    <property type="protein sequence ID" value="KAK3367515.1"/>
    <property type="molecule type" value="Genomic_DNA"/>
</dbReference>
<dbReference type="InterPro" id="IPR011614">
    <property type="entry name" value="Catalase_core"/>
</dbReference>
<comment type="caution">
    <text evidence="12">The sequence shown here is derived from an EMBL/GenBank/DDBJ whole genome shotgun (WGS) entry which is preliminary data.</text>
</comment>
<keyword evidence="4 10" id="KW-0479">Metal-binding</keyword>
<dbReference type="InterPro" id="IPR010582">
    <property type="entry name" value="Catalase_immune_responsive"/>
</dbReference>
<feature type="binding site" description="axial binding residue" evidence="10">
    <location>
        <position position="346"/>
    </location>
    <ligand>
        <name>heme</name>
        <dbReference type="ChEBI" id="CHEBI:30413"/>
    </ligand>
    <ligandPart>
        <name>Fe</name>
        <dbReference type="ChEBI" id="CHEBI:18248"/>
    </ligandPart>
</feature>
<dbReference type="FunFam" id="2.40.180.10:FF:000001">
    <property type="entry name" value="Catalase"/>
    <property type="match status" value="1"/>
</dbReference>
<dbReference type="PANTHER" id="PTHR11465">
    <property type="entry name" value="CATALASE"/>
    <property type="match status" value="1"/>
</dbReference>
<dbReference type="Pfam" id="PF00199">
    <property type="entry name" value="Catalase"/>
    <property type="match status" value="1"/>
</dbReference>
<evidence type="ECO:0000313" key="13">
    <source>
        <dbReference type="Proteomes" id="UP001285441"/>
    </source>
</evidence>
<dbReference type="GO" id="GO:0004096">
    <property type="term" value="F:catalase activity"/>
    <property type="evidence" value="ECO:0007669"/>
    <property type="project" value="UniProtKB-EC"/>
</dbReference>
<evidence type="ECO:0000256" key="9">
    <source>
        <dbReference type="PIRSR" id="PIRSR038928-1"/>
    </source>
</evidence>
<evidence type="ECO:0000256" key="8">
    <source>
        <dbReference type="ARBA" id="ARBA00044729"/>
    </source>
</evidence>
<keyword evidence="3 10" id="KW-0349">Heme</keyword>
<evidence type="ECO:0000313" key="12">
    <source>
        <dbReference type="EMBL" id="KAK3367515.1"/>
    </source>
</evidence>
<feature type="active site" evidence="9">
    <location>
        <position position="136"/>
    </location>
</feature>
<dbReference type="SUPFAM" id="SSF56634">
    <property type="entry name" value="Heme-dependent catalase-like"/>
    <property type="match status" value="1"/>
</dbReference>
<organism evidence="12 13">
    <name type="scientific">Podospora didyma</name>
    <dbReference type="NCBI Taxonomy" id="330526"/>
    <lineage>
        <taxon>Eukaryota</taxon>
        <taxon>Fungi</taxon>
        <taxon>Dikarya</taxon>
        <taxon>Ascomycota</taxon>
        <taxon>Pezizomycotina</taxon>
        <taxon>Sordariomycetes</taxon>
        <taxon>Sordariomycetidae</taxon>
        <taxon>Sordariales</taxon>
        <taxon>Podosporaceae</taxon>
        <taxon>Podospora</taxon>
    </lineage>
</organism>
<feature type="active site" evidence="9">
    <location>
        <position position="63"/>
    </location>
</feature>
<dbReference type="GO" id="GO:0042744">
    <property type="term" value="P:hydrogen peroxide catabolic process"/>
    <property type="evidence" value="ECO:0007669"/>
    <property type="project" value="UniProtKB-KW"/>
</dbReference>
<evidence type="ECO:0000256" key="2">
    <source>
        <dbReference type="ARBA" id="ARBA00022559"/>
    </source>
</evidence>
<keyword evidence="5" id="KW-0560">Oxidoreductase</keyword>
<evidence type="ECO:0000256" key="6">
    <source>
        <dbReference type="ARBA" id="ARBA00023004"/>
    </source>
</evidence>
<dbReference type="GO" id="GO:0005739">
    <property type="term" value="C:mitochondrion"/>
    <property type="evidence" value="ECO:0007669"/>
    <property type="project" value="TreeGrafter"/>
</dbReference>
<evidence type="ECO:0000256" key="10">
    <source>
        <dbReference type="PIRSR" id="PIRSR038928-2"/>
    </source>
</evidence>
<reference evidence="12" key="2">
    <citation type="submission" date="2023-06" db="EMBL/GenBank/DDBJ databases">
        <authorList>
            <consortium name="Lawrence Berkeley National Laboratory"/>
            <person name="Haridas S."/>
            <person name="Hensen N."/>
            <person name="Bonometti L."/>
            <person name="Westerberg I."/>
            <person name="Brannstrom I.O."/>
            <person name="Guillou S."/>
            <person name="Cros-Aarteil S."/>
            <person name="Calhoun S."/>
            <person name="Kuo A."/>
            <person name="Mondo S."/>
            <person name="Pangilinan J."/>
            <person name="Riley R."/>
            <person name="LaButti K."/>
            <person name="Andreopoulos B."/>
            <person name="Lipzen A."/>
            <person name="Chen C."/>
            <person name="Yanf M."/>
            <person name="Daum C."/>
            <person name="Ng V."/>
            <person name="Clum A."/>
            <person name="Steindorff A."/>
            <person name="Ohm R."/>
            <person name="Martin F."/>
            <person name="Silar P."/>
            <person name="Natvig D."/>
            <person name="Lalanne C."/>
            <person name="Gautier V."/>
            <person name="Ament-velasquez S.L."/>
            <person name="Kruys A."/>
            <person name="Hutchinson M.I."/>
            <person name="Powell A.J."/>
            <person name="Barry K."/>
            <person name="Miller A.N."/>
            <person name="Grigoriev I.V."/>
            <person name="Debuchy R."/>
            <person name="Gladieux P."/>
            <person name="Thoren M.H."/>
            <person name="Johannesson H."/>
        </authorList>
    </citation>
    <scope>NUCLEOTIDE SEQUENCE</scope>
    <source>
        <strain evidence="12">CBS 232.78</strain>
    </source>
</reference>
<dbReference type="Pfam" id="PF06628">
    <property type="entry name" value="Catalase-rel"/>
    <property type="match status" value="1"/>
</dbReference>
<dbReference type="InterPro" id="IPR024711">
    <property type="entry name" value="Catalase_clade1/3"/>
</dbReference>
<evidence type="ECO:0000259" key="11">
    <source>
        <dbReference type="SMART" id="SM01060"/>
    </source>
</evidence>
<comment type="function">
    <text evidence="8">Catalyzes the degradation of hydrogen peroxide (H(2)O(2)) generated by peroxisomal oxidases to water and oxygen, thereby protecting cells from the toxic effects of hydrogen peroxide.</text>
</comment>
<dbReference type="GO" id="GO:0005777">
    <property type="term" value="C:peroxisome"/>
    <property type="evidence" value="ECO:0007669"/>
    <property type="project" value="TreeGrafter"/>
</dbReference>
<gene>
    <name evidence="12" type="ORF">B0H63DRAFT_535475</name>
</gene>
<dbReference type="Gene3D" id="2.40.180.10">
    <property type="entry name" value="Catalase core domain"/>
    <property type="match status" value="1"/>
</dbReference>